<dbReference type="EMBL" id="CP044455">
    <property type="protein sequence ID" value="QIC70116.1"/>
    <property type="molecule type" value="Genomic_DNA"/>
</dbReference>
<proteinExistence type="predicted"/>
<dbReference type="AlphaFoldDB" id="A0A0F3LRL6"/>
<feature type="domain" description="YARHG" evidence="2">
    <location>
        <begin position="11"/>
        <end position="84"/>
    </location>
</feature>
<evidence type="ECO:0000259" key="2">
    <source>
        <dbReference type="SMART" id="SM01324"/>
    </source>
</evidence>
<evidence type="ECO:0000256" key="1">
    <source>
        <dbReference type="SAM" id="SignalP"/>
    </source>
</evidence>
<feature type="chain" id="PRO_5002464509" evidence="1">
    <location>
        <begin position="25"/>
        <end position="89"/>
    </location>
</feature>
<accession>A0A0F3LRL6</accession>
<feature type="signal peptide" evidence="1">
    <location>
        <begin position="1"/>
        <end position="24"/>
    </location>
</feature>
<reference evidence="3" key="3">
    <citation type="submission" date="2023-10" db="EMBL/GenBank/DDBJ databases">
        <authorList>
            <person name="Sykes E.M.E."/>
            <person name="Khan I.U.H."/>
            <person name="Kumar A."/>
        </authorList>
    </citation>
    <scope>NUCLEOTIDE SEQUENCE</scope>
    <source>
        <strain evidence="3">IK5</strain>
    </source>
</reference>
<dbReference type="RefSeq" id="WP_045795400.1">
    <property type="nucleotide sequence ID" value="NZ_CAXNYR010000018.1"/>
</dbReference>
<dbReference type="STRING" id="756892.GCA_001922645_01183"/>
<gene>
    <name evidence="4" type="ORF">FSC09_06695</name>
    <name evidence="5" type="ORF">G0027_15260</name>
    <name evidence="3" type="ORF">MSG88_08570</name>
</gene>
<dbReference type="EMBL" id="JAWJYY010000001">
    <property type="protein sequence ID" value="MDV4315812.1"/>
    <property type="molecule type" value="Genomic_DNA"/>
</dbReference>
<evidence type="ECO:0000313" key="5">
    <source>
        <dbReference type="EMBL" id="QOW44085.1"/>
    </source>
</evidence>
<dbReference type="KEGG" id="aid:CTZ23_06560"/>
<reference evidence="4 6" key="1">
    <citation type="submission" date="2019-09" db="EMBL/GenBank/DDBJ databases">
        <title>Non-baumannii Acinetobacter spp. carrying blaNDM-1 isolated in China.</title>
        <authorList>
            <person name="Cui C."/>
            <person name="Chen C."/>
            <person name="Sun J."/>
            <person name="Liu Y."/>
        </authorList>
    </citation>
    <scope>NUCLEOTIDE SEQUENCE [LARGE SCALE GENOMIC DNA]</scope>
    <source>
        <strain evidence="4 6">B18</strain>
    </source>
</reference>
<dbReference type="InterPro" id="IPR038434">
    <property type="entry name" value="YARHG_sf"/>
</dbReference>
<dbReference type="EMBL" id="CP048654">
    <property type="protein sequence ID" value="QOW44085.1"/>
    <property type="molecule type" value="Genomic_DNA"/>
</dbReference>
<sequence>MNKLTVALLTSLATFIGANTTAFASAQECQKLKNDHDVIYASKGFCFKDPEAKAKFGNDNCYTTKPKFSEREQQRLDEIKARQKELNCK</sequence>
<evidence type="ECO:0000313" key="6">
    <source>
        <dbReference type="Proteomes" id="UP000503440"/>
    </source>
</evidence>
<organism evidence="5 7">
    <name type="scientific">Acinetobacter indicus</name>
    <dbReference type="NCBI Taxonomy" id="756892"/>
    <lineage>
        <taxon>Bacteria</taxon>
        <taxon>Pseudomonadati</taxon>
        <taxon>Pseudomonadota</taxon>
        <taxon>Gammaproteobacteria</taxon>
        <taxon>Moraxellales</taxon>
        <taxon>Moraxellaceae</taxon>
        <taxon>Acinetobacter</taxon>
    </lineage>
</organism>
<keyword evidence="1" id="KW-0732">Signal</keyword>
<dbReference type="Proteomes" id="UP000593812">
    <property type="component" value="Chromosome"/>
</dbReference>
<dbReference type="Proteomes" id="UP001284654">
    <property type="component" value="Unassembled WGS sequence"/>
</dbReference>
<evidence type="ECO:0000313" key="3">
    <source>
        <dbReference type="EMBL" id="MDV4315812.1"/>
    </source>
</evidence>
<evidence type="ECO:0000313" key="4">
    <source>
        <dbReference type="EMBL" id="QIC70116.1"/>
    </source>
</evidence>
<evidence type="ECO:0000313" key="7">
    <source>
        <dbReference type="Proteomes" id="UP000593812"/>
    </source>
</evidence>
<protein>
    <submittedName>
        <fullName evidence="5">YARHG domain-containing protein</fullName>
    </submittedName>
</protein>
<dbReference type="GeneID" id="69466019"/>
<dbReference type="Gene3D" id="1.20.58.1690">
    <property type="match status" value="1"/>
</dbReference>
<dbReference type="InterPro" id="IPR025582">
    <property type="entry name" value="YARHG_dom"/>
</dbReference>
<name>A0A0F3LRL6_9GAMM</name>
<dbReference type="SMART" id="SM01324">
    <property type="entry name" value="YARHG"/>
    <property type="match status" value="1"/>
</dbReference>
<dbReference type="Pfam" id="PF13308">
    <property type="entry name" value="YARHG"/>
    <property type="match status" value="1"/>
</dbReference>
<dbReference type="Proteomes" id="UP000503440">
    <property type="component" value="Chromosome"/>
</dbReference>
<reference evidence="5 7" key="2">
    <citation type="submission" date="2020-02" db="EMBL/GenBank/DDBJ databases">
        <title>Tigecycline-resistant Acinetobacter species from pigs and migratory birds.</title>
        <authorList>
            <person name="Chen C."/>
            <person name="Sun J."/>
            <person name="Liao X.-P."/>
            <person name="Liu Y.-H."/>
        </authorList>
    </citation>
    <scope>NUCLEOTIDE SEQUENCE [LARGE SCALE GENOMIC DNA]</scope>
    <source>
        <strain evidence="5 7">C15_T</strain>
    </source>
</reference>